<sequence>MHNARPTLHILCGKIASGKSTLATRLSAEPDTVLITEDAWLDALFSDELQTREDYVRCARRIRAAMKPHVAALLRAGVSVVLDFPANTPGQRRWFKEIIEATGVTHRLHILDISDEVCLARLRARNIDGSHPFVVSDALFHDVTSYFSEPAADEGFTIIRHGAGMRDAPTP</sequence>
<evidence type="ECO:0008006" key="3">
    <source>
        <dbReference type="Google" id="ProtNLM"/>
    </source>
</evidence>
<accession>Q160H9</accession>
<proteinExistence type="predicted"/>
<dbReference type="EMBL" id="CP000362">
    <property type="protein sequence ID" value="ABG33614.1"/>
    <property type="molecule type" value="Genomic_DNA"/>
</dbReference>
<dbReference type="AlphaFoldDB" id="Q160H9"/>
<dbReference type="Gene3D" id="3.40.50.300">
    <property type="entry name" value="P-loop containing nucleotide triphosphate hydrolases"/>
    <property type="match status" value="1"/>
</dbReference>
<keyword evidence="2" id="KW-1185">Reference proteome</keyword>
<gene>
    <name evidence="1" type="ordered locus">RD1_4176</name>
</gene>
<protein>
    <recommendedName>
        <fullName evidence="3">Cell division protein ZipA</fullName>
    </recommendedName>
</protein>
<evidence type="ECO:0000313" key="1">
    <source>
        <dbReference type="EMBL" id="ABG33614.1"/>
    </source>
</evidence>
<dbReference type="SUPFAM" id="SSF52540">
    <property type="entry name" value="P-loop containing nucleoside triphosphate hydrolases"/>
    <property type="match status" value="1"/>
</dbReference>
<dbReference type="Proteomes" id="UP000007029">
    <property type="component" value="Chromosome"/>
</dbReference>
<dbReference type="HOGENOM" id="CLU_105030_3_0_5"/>
<dbReference type="STRING" id="375451.RD1_4176"/>
<organism evidence="1 2">
    <name type="scientific">Roseobacter denitrificans (strain ATCC 33942 / OCh 114)</name>
    <name type="common">Erythrobacter sp. (strain OCh 114)</name>
    <name type="synonym">Roseobacter denitrificans</name>
    <dbReference type="NCBI Taxonomy" id="375451"/>
    <lineage>
        <taxon>Bacteria</taxon>
        <taxon>Pseudomonadati</taxon>
        <taxon>Pseudomonadota</taxon>
        <taxon>Alphaproteobacteria</taxon>
        <taxon>Rhodobacterales</taxon>
        <taxon>Roseobacteraceae</taxon>
        <taxon>Roseobacter</taxon>
    </lineage>
</organism>
<dbReference type="InterPro" id="IPR027417">
    <property type="entry name" value="P-loop_NTPase"/>
</dbReference>
<dbReference type="Pfam" id="PF13671">
    <property type="entry name" value="AAA_33"/>
    <property type="match status" value="1"/>
</dbReference>
<dbReference type="KEGG" id="rde:RD1_4176"/>
<dbReference type="RefSeq" id="WP_011570224.1">
    <property type="nucleotide sequence ID" value="NC_008209.1"/>
</dbReference>
<reference evidence="1 2" key="1">
    <citation type="journal article" date="2007" name="J. Bacteriol.">
        <title>The complete genome sequence of Roseobacter denitrificans reveals a mixotrophic rather than photosynthetic metabolism.</title>
        <authorList>
            <person name="Swingley W.D."/>
            <person name="Sadekar S."/>
            <person name="Mastrian S.D."/>
            <person name="Matthies H.J."/>
            <person name="Hao J."/>
            <person name="Ramos H."/>
            <person name="Acharya C.R."/>
            <person name="Conrad A.L."/>
            <person name="Taylor H.L."/>
            <person name="Dejesa L.C."/>
            <person name="Shah M.K."/>
            <person name="O'huallachain M.E."/>
            <person name="Lince M.T."/>
            <person name="Blankenship R.E."/>
            <person name="Beatty J.T."/>
            <person name="Touchman J.W."/>
        </authorList>
    </citation>
    <scope>NUCLEOTIDE SEQUENCE [LARGE SCALE GENOMIC DNA]</scope>
    <source>
        <strain evidence="2">ATCC 33942 / OCh 114</strain>
    </source>
</reference>
<dbReference type="eggNOG" id="COG0645">
    <property type="taxonomic scope" value="Bacteria"/>
</dbReference>
<evidence type="ECO:0000313" key="2">
    <source>
        <dbReference type="Proteomes" id="UP000007029"/>
    </source>
</evidence>
<name>Q160H9_ROSDO</name>
<dbReference type="OrthoDB" id="531205at2"/>